<name>W1NMA1_AMBTC</name>
<dbReference type="PANTHER" id="PTHR46033">
    <property type="entry name" value="PROTEIN MAIN-LIKE 2"/>
    <property type="match status" value="1"/>
</dbReference>
<dbReference type="Proteomes" id="UP000017836">
    <property type="component" value="Unassembled WGS sequence"/>
</dbReference>
<dbReference type="PANTHER" id="PTHR46033:SF1">
    <property type="entry name" value="PROTEIN MAIN-LIKE 2"/>
    <property type="match status" value="1"/>
</dbReference>
<dbReference type="HOGENOM" id="CLU_2100170_0_0_1"/>
<sequence length="116" mass="13408">MEGAPRQIDHDLTEAVTERWRPETNSLHCPRRVGEMMPTLYDVWCIFRLRVTGELSLVFEHFKTLQPEGGSRRVEAGIPSAERWVHPGTWDNLVGNVLEPISRSERLVLRRSIKGF</sequence>
<reference evidence="3" key="1">
    <citation type="journal article" date="2013" name="Science">
        <title>The Amborella genome and the evolution of flowering plants.</title>
        <authorList>
            <consortium name="Amborella Genome Project"/>
        </authorList>
    </citation>
    <scope>NUCLEOTIDE SEQUENCE [LARGE SCALE GENOMIC DNA]</scope>
</reference>
<evidence type="ECO:0000313" key="2">
    <source>
        <dbReference type="EMBL" id="ERM97002.1"/>
    </source>
</evidence>
<dbReference type="EMBL" id="KI396637">
    <property type="protein sequence ID" value="ERM97002.1"/>
    <property type="molecule type" value="Genomic_DNA"/>
</dbReference>
<dbReference type="InterPro" id="IPR044824">
    <property type="entry name" value="MAIN-like"/>
</dbReference>
<dbReference type="GO" id="GO:0010073">
    <property type="term" value="P:meristem maintenance"/>
    <property type="evidence" value="ECO:0007669"/>
    <property type="project" value="InterPro"/>
</dbReference>
<evidence type="ECO:0000259" key="1">
    <source>
        <dbReference type="Pfam" id="PF10536"/>
    </source>
</evidence>
<dbReference type="AlphaFoldDB" id="W1NMA1"/>
<organism evidence="2 3">
    <name type="scientific">Amborella trichopoda</name>
    <dbReference type="NCBI Taxonomy" id="13333"/>
    <lineage>
        <taxon>Eukaryota</taxon>
        <taxon>Viridiplantae</taxon>
        <taxon>Streptophyta</taxon>
        <taxon>Embryophyta</taxon>
        <taxon>Tracheophyta</taxon>
        <taxon>Spermatophyta</taxon>
        <taxon>Magnoliopsida</taxon>
        <taxon>Amborellales</taxon>
        <taxon>Amborellaceae</taxon>
        <taxon>Amborella</taxon>
    </lineage>
</organism>
<dbReference type="Pfam" id="PF10536">
    <property type="entry name" value="PMD"/>
    <property type="match status" value="1"/>
</dbReference>
<dbReference type="InterPro" id="IPR019557">
    <property type="entry name" value="AminoTfrase-like_pln_mobile"/>
</dbReference>
<dbReference type="Gramene" id="ERM97002">
    <property type="protein sequence ID" value="ERM97002"/>
    <property type="gene ID" value="AMTR_s00074p00193640"/>
</dbReference>
<accession>W1NMA1</accession>
<feature type="domain" description="Aminotransferase-like plant mobile" evidence="1">
    <location>
        <begin position="7"/>
        <end position="54"/>
    </location>
</feature>
<gene>
    <name evidence="2" type="ORF">AMTR_s00074p00193640</name>
</gene>
<keyword evidence="3" id="KW-1185">Reference proteome</keyword>
<proteinExistence type="predicted"/>
<protein>
    <recommendedName>
        <fullName evidence="1">Aminotransferase-like plant mobile domain-containing protein</fullName>
    </recommendedName>
</protein>
<evidence type="ECO:0000313" key="3">
    <source>
        <dbReference type="Proteomes" id="UP000017836"/>
    </source>
</evidence>